<dbReference type="EMBL" id="DAKRPA010000083">
    <property type="protein sequence ID" value="DAZ99414.1"/>
    <property type="molecule type" value="Genomic_DNA"/>
</dbReference>
<protein>
    <submittedName>
        <fullName evidence="2">Uncharacterized protein</fullName>
    </submittedName>
</protein>
<reference evidence="2" key="2">
    <citation type="journal article" date="2023" name="Microbiol Resour">
        <title>Decontamination and Annotation of the Draft Genome Sequence of the Oomycete Lagenidium giganteum ARSEF 373.</title>
        <authorList>
            <person name="Morgan W.R."/>
            <person name="Tartar A."/>
        </authorList>
    </citation>
    <scope>NUCLEOTIDE SEQUENCE</scope>
    <source>
        <strain evidence="2">ARSEF 373</strain>
    </source>
</reference>
<feature type="region of interest" description="Disordered" evidence="1">
    <location>
        <begin position="1607"/>
        <end position="1660"/>
    </location>
</feature>
<proteinExistence type="predicted"/>
<keyword evidence="3" id="KW-1185">Reference proteome</keyword>
<accession>A0AAV2Z106</accession>
<feature type="compositionally biased region" description="Basic and acidic residues" evidence="1">
    <location>
        <begin position="2225"/>
        <end position="2234"/>
    </location>
</feature>
<feature type="region of interest" description="Disordered" evidence="1">
    <location>
        <begin position="2215"/>
        <end position="2234"/>
    </location>
</feature>
<sequence length="2460" mass="274945">MTDVVWERDLADEPNYALSNAEENRRMGFVERFALAEDVDAKRALARAAFVADSEQAVYYNALCALLEVQKMMETGDAAQWERALEVLQEGAIERAEEELRRRQCQRKAQRLLYRRSVLVLELQLRLKKDKAALVAAGKKLGEAMTLTYNDRAPNTTTSTTSGTDTLPSTLEDDVWDVDAIVDRAVQAVKAAASISTHRLATSVRTELQSFDGFLHELFYKKFACVETAERLGFTNEQRWLVLELFLNELAFDFTDIDGFPDVIVEDLARNENFYRFGSRSVHSKLSLSTMDYIQKKAPNVVENSVEFATRGVMLRMSAASSAAELSGWRCDSSSRLDDLKNLSEILTYLSAFSLRINSLRLVILHKKLRLLRLVHLATPTAELLLNIQDALIDYISIPRPDAQFMNQTYLQHQPKYASAVFSTSSSSYSNSSTVSDVARELGWKIRSADDEQLIKDALSLVWISPPTSQALEDVCTKCLDAEFLKKQRALYNLRSGMGEVSALAKELDWQPDRLATLTNTTEISFCESNLHQFGPDEDIVLRVQVRNVQTLTVHLYEIKTVDYYARMRQPIRGNICVDGLLPNKEKRVDLANLSPFQESTVSISFAEDGLPQRGVFVIEVFEGGVSCRAIVRKGFFRHVEKISNRGHEFVVVSETGVPVCDSSALVLPTTSSQAVRQYQADASGVIVIPFRDGEAGFGENYSLAFVHNGFGHLHQQFLYMKSSYVLKSQIYVDSEQLLPGSTATVCIRPVLVGDEGHELSLDTLTSVELSFQFFSQNSQTASVKKMLKYTTVKHLLDDVVAIDIPVDAAYFDVKLSGRVSVSGERKNEHGLPQVQCSKRFQVQQITDYSTTFTPHLVRQLDSSKNMHYAVEIRGHNGEKIPMVDVDLTLSHVHLQSEKSVRLRSNSEGKLVLGRLVDVRSICVSISPGSDGVWKWELPNLRTCSPHQVNCMLHDEVVIPVPHAYSDAASKWLHCGLVRVWQVDTQNTEATVIADATSTCDLKALCDDKGTICRGYSLRMPRCGNFVVHIRPLNVKHPITVGSRKLDCAINNGVLLKSTQLLLLTPTEPPVIEEEKMIVSDGRKMLRAKVNLPHPESSDVYFIFKRFLDVDNRKISQVMATSGLQNASSFGSTKRSLAFETKPSPNEFLKKRKVSDELRYILQRREFERSQPDSLMRLWHSSLPNPSLLQNPHVMREGDMETVDMKDGEEIKGFNDMSNENAYTVVRKKECFRGSQAFQQRQQCRMMPRQELQPSIAFLAHGSDVVRYRGTAVNENGVIELDLSSVPFFSSGFGDRGQFEVIVFAIDAANDQMAMHENVVALDDSPISQHTIPTRSLCLPPEEALECTTHAVQVQSHECLVAGDERVIDRSASSKFAVYNSLDSVMELWTTLCASEQLSELAAILRRWHQYDISEKLKFYHLNASDDFHFYLFKKDRAFFDDYVSVSIRQKLSKSFIDHILLENTDTLRSLYFKLGEFQKLSVVEKLLLADRLADSVEQKRICSRVLADISAADHSSLTLSQLFDTLLSGGEVKPQPDEFSMPMADIEESCDFIELSECAAFGAPAPAPGGTPFGSSFAFGAPAQMVCQSQPVGGFASASGMSSIRRACQSSSSDHSENEDSDGDSDDYAFGVESIDSGDNGDEPEADANAKKDEKAKRKQRPFILPGKVRVLEEKRYFVDQRPYIDGRNGFWKDYAAHIMKRSSGGDGVFLSSNFPEALSSLTEGMFVISLLDLEVSPKSVVLKNANALGTKVALTAPGCLVLYHQSIKQTDADESANTSVVVNQVVYDPSEMVSPSERKSPPELLVNTIYECTVSVSNIGARPLDRLSLLLQIPQGSIPIGTNGFYTKIERISVSQNTSFSISYQFYFPATGDFPHYSAQVAHDSKVVAWARDVRETLTVVSEVTHVDPTSWADVSARGSLENVLEYLRTSSNIQSVALHCVGWRCTEEKFYLGLVQFLRENLLFDSAIWKYALIHADEQGTRELLGAVADTSYVIGSGFNTSLISTDRLYHCERFDNSMSFEHTEFGPFYTQRTHPVLGNINSESSRPTLGDLFGPPGVANQQPRNLSRASSNTTDPAKDSGFRRILNQDTRQYYRGLCDRLGLYTSLGADHLLVLTYFMILQNRIREALDLFARAQAARVVTGEATTSGVAVDYMDAFLEFYRPQPTDQQAFTRARDHVHRHKDNVNRRWRERFAALAEVLEEWDAIQKDKHHQNVQASESSKKPEQRPANDLRLAVEVTDAAIDFTSKNVGACTVAFYPIDVELMFSTEPFESFSTSAAASSTLLMVQPRLELNVDLTTQTQLAIPAELKTTQMMVRVKEVVDARLIPSVVPAIEVVRPYFNTKLTVSVHRQLGVVQVFHDGSPVRSCYVKAYAKASSGTAKARRGEFYKDGYTDVLGKFDYATTNGDRLQSVAKFSILLAHPTLGACVQQVDPPIIASTAADFEHRDEQEALWC</sequence>
<evidence type="ECO:0000313" key="2">
    <source>
        <dbReference type="EMBL" id="DAZ99414.1"/>
    </source>
</evidence>
<evidence type="ECO:0000313" key="3">
    <source>
        <dbReference type="Proteomes" id="UP001146120"/>
    </source>
</evidence>
<evidence type="ECO:0000256" key="1">
    <source>
        <dbReference type="SAM" id="MobiDB-lite"/>
    </source>
</evidence>
<feature type="region of interest" description="Disordered" evidence="1">
    <location>
        <begin position="2055"/>
        <end position="2084"/>
    </location>
</feature>
<gene>
    <name evidence="2" type="ORF">N0F65_004047</name>
</gene>
<dbReference type="Proteomes" id="UP001146120">
    <property type="component" value="Unassembled WGS sequence"/>
</dbReference>
<reference evidence="2" key="1">
    <citation type="submission" date="2022-11" db="EMBL/GenBank/DDBJ databases">
        <authorList>
            <person name="Morgan W.R."/>
            <person name="Tartar A."/>
        </authorList>
    </citation>
    <scope>NUCLEOTIDE SEQUENCE</scope>
    <source>
        <strain evidence="2">ARSEF 373</strain>
    </source>
</reference>
<comment type="caution">
    <text evidence="2">The sequence shown here is derived from an EMBL/GenBank/DDBJ whole genome shotgun (WGS) entry which is preliminary data.</text>
</comment>
<organism evidence="2 3">
    <name type="scientific">Lagenidium giganteum</name>
    <dbReference type="NCBI Taxonomy" id="4803"/>
    <lineage>
        <taxon>Eukaryota</taxon>
        <taxon>Sar</taxon>
        <taxon>Stramenopiles</taxon>
        <taxon>Oomycota</taxon>
        <taxon>Peronosporomycetes</taxon>
        <taxon>Pythiales</taxon>
        <taxon>Pythiaceae</taxon>
    </lineage>
</organism>
<feature type="compositionally biased region" description="Polar residues" evidence="1">
    <location>
        <begin position="2063"/>
        <end position="2079"/>
    </location>
</feature>
<feature type="compositionally biased region" description="Acidic residues" evidence="1">
    <location>
        <begin position="1618"/>
        <end position="1628"/>
    </location>
</feature>
<name>A0AAV2Z106_9STRA</name>